<feature type="signal peptide" evidence="3">
    <location>
        <begin position="1"/>
        <end position="25"/>
    </location>
</feature>
<dbReference type="InterPro" id="IPR019734">
    <property type="entry name" value="TPR_rpt"/>
</dbReference>
<dbReference type="Pfam" id="PF14559">
    <property type="entry name" value="TPR_19"/>
    <property type="match status" value="1"/>
</dbReference>
<dbReference type="CDD" id="cd06339">
    <property type="entry name" value="PBP1_YraM_LppC_lipoprotein-like"/>
    <property type="match status" value="1"/>
</dbReference>
<dbReference type="PANTHER" id="PTHR30483">
    <property type="entry name" value="LEUCINE-SPECIFIC-BINDING PROTEIN"/>
    <property type="match status" value="1"/>
</dbReference>
<evidence type="ECO:0000256" key="1">
    <source>
        <dbReference type="ARBA" id="ARBA00010062"/>
    </source>
</evidence>
<evidence type="ECO:0000256" key="3">
    <source>
        <dbReference type="SAM" id="SignalP"/>
    </source>
</evidence>
<dbReference type="SUPFAM" id="SSF48452">
    <property type="entry name" value="TPR-like"/>
    <property type="match status" value="1"/>
</dbReference>
<evidence type="ECO:0000256" key="2">
    <source>
        <dbReference type="ARBA" id="ARBA00022729"/>
    </source>
</evidence>
<comment type="caution">
    <text evidence="5">The sequence shown here is derived from an EMBL/GenBank/DDBJ whole genome shotgun (WGS) entry which is preliminary data.</text>
</comment>
<dbReference type="InterPro" id="IPR028082">
    <property type="entry name" value="Peripla_BP_I"/>
</dbReference>
<reference evidence="5" key="1">
    <citation type="journal article" date="2020" name="mSystems">
        <title>Genome- and Community-Level Interaction Insights into Carbon Utilization and Element Cycling Functions of Hydrothermarchaeota in Hydrothermal Sediment.</title>
        <authorList>
            <person name="Zhou Z."/>
            <person name="Liu Y."/>
            <person name="Xu W."/>
            <person name="Pan J."/>
            <person name="Luo Z.H."/>
            <person name="Li M."/>
        </authorList>
    </citation>
    <scope>NUCLEOTIDE SEQUENCE [LARGE SCALE GENOMIC DNA]</scope>
    <source>
        <strain evidence="5">SpSt-776</strain>
    </source>
</reference>
<dbReference type="InterPro" id="IPR011990">
    <property type="entry name" value="TPR-like_helical_dom_sf"/>
</dbReference>
<feature type="domain" description="Leucine-binding protein" evidence="4">
    <location>
        <begin position="269"/>
        <end position="604"/>
    </location>
</feature>
<dbReference type="AlphaFoldDB" id="A0A7C3WQL4"/>
<dbReference type="SUPFAM" id="SSF53822">
    <property type="entry name" value="Periplasmic binding protein-like I"/>
    <property type="match status" value="1"/>
</dbReference>
<dbReference type="InterPro" id="IPR051010">
    <property type="entry name" value="BCAA_transport"/>
</dbReference>
<accession>A0A7C3WQL4</accession>
<comment type="similarity">
    <text evidence="1">Belongs to the leucine-binding protein family.</text>
</comment>
<proteinExistence type="inferred from homology"/>
<organism evidence="5">
    <name type="scientific">Desulfobacca acetoxidans</name>
    <dbReference type="NCBI Taxonomy" id="60893"/>
    <lineage>
        <taxon>Bacteria</taxon>
        <taxon>Pseudomonadati</taxon>
        <taxon>Thermodesulfobacteriota</taxon>
        <taxon>Desulfobaccia</taxon>
        <taxon>Desulfobaccales</taxon>
        <taxon>Desulfobaccaceae</taxon>
        <taxon>Desulfobacca</taxon>
    </lineage>
</organism>
<dbReference type="PANTHER" id="PTHR30483:SF6">
    <property type="entry name" value="PERIPLASMIC BINDING PROTEIN OF ABC TRANSPORTER FOR NATURAL AMINO ACIDS"/>
    <property type="match status" value="1"/>
</dbReference>
<dbReference type="EMBL" id="DTHB01000016">
    <property type="protein sequence ID" value="HGB13975.1"/>
    <property type="molecule type" value="Genomic_DNA"/>
</dbReference>
<keyword evidence="2 3" id="KW-0732">Signal</keyword>
<dbReference type="Gene3D" id="1.25.40.10">
    <property type="entry name" value="Tetratricopeptide repeat domain"/>
    <property type="match status" value="2"/>
</dbReference>
<dbReference type="Pfam" id="PF13458">
    <property type="entry name" value="Peripla_BP_6"/>
    <property type="match status" value="1"/>
</dbReference>
<gene>
    <name evidence="5" type="ORF">ENV62_01870</name>
</gene>
<dbReference type="InterPro" id="IPR028081">
    <property type="entry name" value="Leu-bd"/>
</dbReference>
<evidence type="ECO:0000259" key="4">
    <source>
        <dbReference type="Pfam" id="PF13458"/>
    </source>
</evidence>
<feature type="chain" id="PRO_5028227142" description="Leucine-binding protein domain-containing protein" evidence="3">
    <location>
        <begin position="26"/>
        <end position="616"/>
    </location>
</feature>
<dbReference type="Gene3D" id="3.40.50.2300">
    <property type="match status" value="2"/>
</dbReference>
<sequence>MTRKMPGFCWILLGLLAWSLLPACALPPPGPRGGATLRDRGEALYLEAENLYHRRDYQQAWQRYEAYLQSSPQGQYALRARLRQAEIQGLQGDWPGALARYEALLAQGLEPDLSKQVRYNIGRAYYKLEQYQQASQVLENLTATDLPSPLRFSVNALLTEIALKRGQTQKAFVHLRLAKQDLPAGDKEWFEDLKIRLVEQAPYSELEQLVNLYRDSPLCAPLLLRLAELAQKEGRGAEARRWLQTLKERYPESPEARQAETLLTPTRARLGCLLPLSGEFAEIGQRVRRGMELAAEEAPLELVFQDCPNDPDTAVRAVQSLARSRNLLAYLGPLLSADAEAAARTAQELEIPLIALSQKTGLTKTGDKIFQVSLMARPQVQRLVGYAANLGLSRYAVFAPNSPYGETFSRLFQEELALRGGVLVAQEFYPPGTRDFTWALSPLLAKIQPGTEAASVIDALFIPDDAPTTAGILGQLDDHPLRRVLILGTNLVRPTVSQKELARNLEGVLFPDAFFADDPAPEVQKFVAAFRQRYGEEPDYLAAQGYLVVRLVSKLWEADPRLARADLPRKLQALARVPELPWFLGFTPEREAELALYLLTVKDGQVQLAASGSEGR</sequence>
<evidence type="ECO:0000313" key="5">
    <source>
        <dbReference type="EMBL" id="HGB13975.1"/>
    </source>
</evidence>
<dbReference type="Pfam" id="PF13174">
    <property type="entry name" value="TPR_6"/>
    <property type="match status" value="1"/>
</dbReference>
<protein>
    <recommendedName>
        <fullName evidence="4">Leucine-binding protein domain-containing protein</fullName>
    </recommendedName>
</protein>
<name>A0A7C3WQL4_9BACT</name>